<keyword evidence="2" id="KW-0695">RNA-directed DNA polymerase</keyword>
<dbReference type="SUPFAM" id="SSF53098">
    <property type="entry name" value="Ribonuclease H-like"/>
    <property type="match status" value="1"/>
</dbReference>
<dbReference type="SUPFAM" id="SSF56219">
    <property type="entry name" value="DNase I-like"/>
    <property type="match status" value="1"/>
</dbReference>
<gene>
    <name evidence="2" type="ORF">N7494_005100</name>
</gene>
<name>A0AAD6CZZ9_9EURO</name>
<dbReference type="AlphaFoldDB" id="A0AAD6CZZ9"/>
<dbReference type="Pfam" id="PF00075">
    <property type="entry name" value="RNase_H"/>
    <property type="match status" value="1"/>
</dbReference>
<proteinExistence type="predicted"/>
<keyword evidence="2" id="KW-0808">Transferase</keyword>
<dbReference type="Gene3D" id="3.30.420.10">
    <property type="entry name" value="Ribonuclease H-like superfamily/Ribonuclease H"/>
    <property type="match status" value="1"/>
</dbReference>
<dbReference type="Proteomes" id="UP001220324">
    <property type="component" value="Unassembled WGS sequence"/>
</dbReference>
<evidence type="ECO:0000313" key="2">
    <source>
        <dbReference type="EMBL" id="KAJ5543821.1"/>
    </source>
</evidence>
<dbReference type="InterPro" id="IPR012337">
    <property type="entry name" value="RNaseH-like_sf"/>
</dbReference>
<comment type="caution">
    <text evidence="2">The sequence shown here is derived from an EMBL/GenBank/DDBJ whole genome shotgun (WGS) entry which is preliminary data.</text>
</comment>
<organism evidence="2 3">
    <name type="scientific">Penicillium frequentans</name>
    <dbReference type="NCBI Taxonomy" id="3151616"/>
    <lineage>
        <taxon>Eukaryota</taxon>
        <taxon>Fungi</taxon>
        <taxon>Dikarya</taxon>
        <taxon>Ascomycota</taxon>
        <taxon>Pezizomycotina</taxon>
        <taxon>Eurotiomycetes</taxon>
        <taxon>Eurotiomycetidae</taxon>
        <taxon>Eurotiales</taxon>
        <taxon>Aspergillaceae</taxon>
        <taxon>Penicillium</taxon>
    </lineage>
</organism>
<dbReference type="InterPro" id="IPR002156">
    <property type="entry name" value="RNaseH_domain"/>
</dbReference>
<dbReference type="EMBL" id="JAQIZZ010000004">
    <property type="protein sequence ID" value="KAJ5543821.1"/>
    <property type="molecule type" value="Genomic_DNA"/>
</dbReference>
<dbReference type="GO" id="GO:0003676">
    <property type="term" value="F:nucleic acid binding"/>
    <property type="evidence" value="ECO:0007669"/>
    <property type="project" value="InterPro"/>
</dbReference>
<dbReference type="InterPro" id="IPR036397">
    <property type="entry name" value="RNaseH_sf"/>
</dbReference>
<protein>
    <submittedName>
        <fullName evidence="2">Reverse transcriptase</fullName>
    </submittedName>
</protein>
<dbReference type="GO" id="GO:0004523">
    <property type="term" value="F:RNA-DNA hybrid ribonuclease activity"/>
    <property type="evidence" value="ECO:0007669"/>
    <property type="project" value="InterPro"/>
</dbReference>
<dbReference type="InterPro" id="IPR036691">
    <property type="entry name" value="Endo/exonu/phosph_ase_sf"/>
</dbReference>
<evidence type="ECO:0000259" key="1">
    <source>
        <dbReference type="PROSITE" id="PS50879"/>
    </source>
</evidence>
<keyword evidence="2" id="KW-0548">Nucleotidyltransferase</keyword>
<dbReference type="GO" id="GO:0003964">
    <property type="term" value="F:RNA-directed DNA polymerase activity"/>
    <property type="evidence" value="ECO:0007669"/>
    <property type="project" value="UniProtKB-KW"/>
</dbReference>
<sequence>MLNATLRILQANCWKSRDKVMMHLFGEEEVQRMEILAIQEPEVYGFGDAGSLMMTYSQALSGNFHVLLRPTLVEDGEDGKPRVCLYVNKKIDPKTWSVRHHSRDLSTLTVRTALGAVDIHNIYVPSKVGVAPTDRARVGEATRESLTVLRTALHRGHLGRQVVVGDFNLHHPLWSTCRQATATMDSSCWSLSAAENCRLLTRLHQKAEVWARRHASIFAPAKYGLMHMWKKGVGARKPNTPTDIPLMLNGVGIQPTSSLRYLGIELDENLTGRAQVDRCRKKAAALVAALRSIAGMTWGVNTLNLRRMWTAVLLPQIAFACSAWRTEGAYGMKGVEETARRAMESIQYQALYKIAGAFRTTSRSALEICLFVPPVSITMQRLSEETCLRLHATPIESTPRTTAVHGTAMPTAHHALISPLQRLELHLRRKGIDVARIERIRPFAVAPWWEPPETHIAPTKEQAIQEHHRVIRATNGPNLAIGYTDGSGTTHGVGASATTSRGDAITVLGTLETHTVYAAELEGIRLALQLFLRGDGQRNTAIRACAHLQRSSGQHTVREISCLVEALRGIGCHVRIRWIPGHVGVAGNERADRLANDAANVPTTASPLMVLLSGCRMKLRRIAFEHWTQEWVDGEHGAYARLLFPVPTKDIFELHETLPRAASSALIQMQTGKIGLPGYLNTIPRWREEQLEANPLRDPARCSCDIGNQDTQHVLLTCPCFTDLRLRVLGPPHARTRLTWKDWLTKPASAVKATTFILKTRLLGQFRALPNTFQASRTGSR</sequence>
<evidence type="ECO:0000313" key="3">
    <source>
        <dbReference type="Proteomes" id="UP001220324"/>
    </source>
</evidence>
<keyword evidence="3" id="KW-1185">Reference proteome</keyword>
<reference evidence="2 3" key="1">
    <citation type="journal article" date="2023" name="IMA Fungus">
        <title>Comparative genomic study of the Penicillium genus elucidates a diverse pangenome and 15 lateral gene transfer events.</title>
        <authorList>
            <person name="Petersen C."/>
            <person name="Sorensen T."/>
            <person name="Nielsen M.R."/>
            <person name="Sondergaard T.E."/>
            <person name="Sorensen J.L."/>
            <person name="Fitzpatrick D.A."/>
            <person name="Frisvad J.C."/>
            <person name="Nielsen K.L."/>
        </authorList>
    </citation>
    <scope>NUCLEOTIDE SEQUENCE [LARGE SCALE GENOMIC DNA]</scope>
    <source>
        <strain evidence="2 3">IBT 35679</strain>
    </source>
</reference>
<feature type="domain" description="RNase H type-1" evidence="1">
    <location>
        <begin position="476"/>
        <end position="600"/>
    </location>
</feature>
<accession>A0AAD6CZZ9</accession>
<dbReference type="Gene3D" id="3.60.10.10">
    <property type="entry name" value="Endonuclease/exonuclease/phosphatase"/>
    <property type="match status" value="1"/>
</dbReference>
<dbReference type="PROSITE" id="PS50879">
    <property type="entry name" value="RNASE_H_1"/>
    <property type="match status" value="1"/>
</dbReference>
<dbReference type="CDD" id="cd09276">
    <property type="entry name" value="Rnase_HI_RT_non_LTR"/>
    <property type="match status" value="1"/>
</dbReference>